<keyword evidence="1" id="KW-0732">Signal</keyword>
<sequence length="167" mass="17483">MFNFSKTKASISAAVISLTFGLTACTNPTGSAGQSMYFTEGVITSVEVIDNMQKNRYDATSTAVLGGVGGAAAGQIIGHDTKSTIIGAGIGAVIAGLSAKIADQGEGMRVTVKTEQGQLLIDQPYSCLLQPGRKVRMINNNGSYQLQVFDGSTYRTAEQQSPSECNF</sequence>
<evidence type="ECO:0000256" key="1">
    <source>
        <dbReference type="SAM" id="SignalP"/>
    </source>
</evidence>
<dbReference type="Proteomes" id="UP000823631">
    <property type="component" value="Unassembled WGS sequence"/>
</dbReference>
<dbReference type="EMBL" id="JADINH010000069">
    <property type="protein sequence ID" value="MBO8415392.1"/>
    <property type="molecule type" value="Genomic_DNA"/>
</dbReference>
<evidence type="ECO:0000313" key="2">
    <source>
        <dbReference type="EMBL" id="MBO8415392.1"/>
    </source>
</evidence>
<reference evidence="2" key="2">
    <citation type="journal article" date="2021" name="PeerJ">
        <title>Extensive microbial diversity within the chicken gut microbiome revealed by metagenomics and culture.</title>
        <authorList>
            <person name="Gilroy R."/>
            <person name="Ravi A."/>
            <person name="Getino M."/>
            <person name="Pursley I."/>
            <person name="Horton D.L."/>
            <person name="Alikhan N.F."/>
            <person name="Baker D."/>
            <person name="Gharbi K."/>
            <person name="Hall N."/>
            <person name="Watson M."/>
            <person name="Adriaenssens E.M."/>
            <person name="Foster-Nyarko E."/>
            <person name="Jarju S."/>
            <person name="Secka A."/>
            <person name="Antonio M."/>
            <person name="Oren A."/>
            <person name="Chaudhuri R.R."/>
            <person name="La Ragione R."/>
            <person name="Hildebrand F."/>
            <person name="Pallen M.J."/>
        </authorList>
    </citation>
    <scope>NUCLEOTIDE SEQUENCE</scope>
    <source>
        <strain evidence="2">17213</strain>
    </source>
</reference>
<dbReference type="PROSITE" id="PS51257">
    <property type="entry name" value="PROKAR_LIPOPROTEIN"/>
    <property type="match status" value="1"/>
</dbReference>
<name>A0A9D9DBL4_9GAMM</name>
<evidence type="ECO:0000313" key="3">
    <source>
        <dbReference type="Proteomes" id="UP000823631"/>
    </source>
</evidence>
<proteinExistence type="predicted"/>
<organism evidence="2 3">
    <name type="scientific">Candidatus Avisuccinivibrio stercorigallinarum</name>
    <dbReference type="NCBI Taxonomy" id="2840704"/>
    <lineage>
        <taxon>Bacteria</taxon>
        <taxon>Pseudomonadati</taxon>
        <taxon>Pseudomonadota</taxon>
        <taxon>Gammaproteobacteria</taxon>
        <taxon>Aeromonadales</taxon>
        <taxon>Succinivibrionaceae</taxon>
        <taxon>Succinivibrionaceae incertae sedis</taxon>
        <taxon>Candidatus Avisuccinivibrio</taxon>
    </lineage>
</organism>
<comment type="caution">
    <text evidence="2">The sequence shown here is derived from an EMBL/GenBank/DDBJ whole genome shotgun (WGS) entry which is preliminary data.</text>
</comment>
<reference evidence="2" key="1">
    <citation type="submission" date="2020-10" db="EMBL/GenBank/DDBJ databases">
        <authorList>
            <person name="Gilroy R."/>
        </authorList>
    </citation>
    <scope>NUCLEOTIDE SEQUENCE</scope>
    <source>
        <strain evidence="2">17213</strain>
    </source>
</reference>
<accession>A0A9D9DBL4</accession>
<feature type="signal peptide" evidence="1">
    <location>
        <begin position="1"/>
        <end position="24"/>
    </location>
</feature>
<evidence type="ECO:0008006" key="4">
    <source>
        <dbReference type="Google" id="ProtNLM"/>
    </source>
</evidence>
<gene>
    <name evidence="2" type="ORF">IAB19_03300</name>
</gene>
<protein>
    <recommendedName>
        <fullName evidence="4">Glycine zipper 2TM domain-containing protein</fullName>
    </recommendedName>
</protein>
<feature type="chain" id="PRO_5038351566" description="Glycine zipper 2TM domain-containing protein" evidence="1">
    <location>
        <begin position="25"/>
        <end position="167"/>
    </location>
</feature>
<dbReference type="AlphaFoldDB" id="A0A9D9DBL4"/>